<keyword evidence="2" id="KW-1185">Reference proteome</keyword>
<dbReference type="RefSeq" id="WP_083588731.1">
    <property type="nucleotide sequence ID" value="NZ_FQUV01000015.1"/>
</dbReference>
<dbReference type="OrthoDB" id="6399918at2"/>
<dbReference type="EMBL" id="FQUV01000015">
    <property type="protein sequence ID" value="SHF83164.1"/>
    <property type="molecule type" value="Genomic_DNA"/>
</dbReference>
<protein>
    <submittedName>
        <fullName evidence="1">Uncharacterized protein</fullName>
    </submittedName>
</protein>
<proteinExistence type="predicted"/>
<evidence type="ECO:0000313" key="1">
    <source>
        <dbReference type="EMBL" id="SHF83164.1"/>
    </source>
</evidence>
<organism evidence="1 2">
    <name type="scientific">Litoreibacter ascidiaceicola</name>
    <dbReference type="NCBI Taxonomy" id="1486859"/>
    <lineage>
        <taxon>Bacteria</taxon>
        <taxon>Pseudomonadati</taxon>
        <taxon>Pseudomonadota</taxon>
        <taxon>Alphaproteobacteria</taxon>
        <taxon>Rhodobacterales</taxon>
        <taxon>Roseobacteraceae</taxon>
        <taxon>Litoreibacter</taxon>
    </lineage>
</organism>
<dbReference type="AlphaFoldDB" id="A0A1M5EVB6"/>
<name>A0A1M5EVB6_9RHOB</name>
<evidence type="ECO:0000313" key="2">
    <source>
        <dbReference type="Proteomes" id="UP000184144"/>
    </source>
</evidence>
<sequence>MFKRVPYSELNSRQKENYNFHKVAGELADYGYNCLRLNDDWQGADFLACHVDGIVFLKIQLKGRMTIDKKYLGKDIHIAFLNGDDCYVYPHDEMLERILKLDKIGTSKSWLEAGAYSWPQPPIWAKDILKDYKV</sequence>
<gene>
    <name evidence="1" type="ORF">SAMN05444273_11510</name>
</gene>
<accession>A0A1M5EVB6</accession>
<dbReference type="STRING" id="1486859.SAMN05444273_11510"/>
<reference evidence="2" key="1">
    <citation type="submission" date="2016-11" db="EMBL/GenBank/DDBJ databases">
        <authorList>
            <person name="Varghese N."/>
            <person name="Submissions S."/>
        </authorList>
    </citation>
    <scope>NUCLEOTIDE SEQUENCE [LARGE SCALE GENOMIC DNA]</scope>
    <source>
        <strain evidence="2">DSM 100566</strain>
    </source>
</reference>
<dbReference type="Proteomes" id="UP000184144">
    <property type="component" value="Unassembled WGS sequence"/>
</dbReference>